<dbReference type="Proteomes" id="UP000094389">
    <property type="component" value="Unassembled WGS sequence"/>
</dbReference>
<dbReference type="InterPro" id="IPR011993">
    <property type="entry name" value="PH-like_dom_sf"/>
</dbReference>
<evidence type="ECO:0000256" key="1">
    <source>
        <dbReference type="ARBA" id="ARBA00004123"/>
    </source>
</evidence>
<evidence type="ECO:0000256" key="6">
    <source>
        <dbReference type="ARBA" id="ARBA00022454"/>
    </source>
</evidence>
<dbReference type="SUPFAM" id="SSF50729">
    <property type="entry name" value="PH domain-like"/>
    <property type="match status" value="1"/>
</dbReference>
<dbReference type="InterPro" id="IPR050454">
    <property type="entry name" value="RTT106/SSRP1_HistChap/FACT"/>
</dbReference>
<keyword evidence="10" id="KW-0143">Chaperone</keyword>
<dbReference type="GO" id="GO:0003677">
    <property type="term" value="F:DNA binding"/>
    <property type="evidence" value="ECO:0007669"/>
    <property type="project" value="UniProtKB-KW"/>
</dbReference>
<evidence type="ECO:0000259" key="13">
    <source>
        <dbReference type="SMART" id="SM01287"/>
    </source>
</evidence>
<protein>
    <recommendedName>
        <fullName evidence="4">Histone chaperone RTT106</fullName>
    </recommendedName>
    <alternativeName>
        <fullName evidence="5">Histone chaperone rtt106</fullName>
    </alternativeName>
</protein>
<accession>A0A1E4S0A7</accession>
<evidence type="ECO:0000313" key="15">
    <source>
        <dbReference type="Proteomes" id="UP000094389"/>
    </source>
</evidence>
<dbReference type="PANTHER" id="PTHR45849">
    <property type="entry name" value="FACT COMPLEX SUBUNIT SSRP1"/>
    <property type="match status" value="1"/>
</dbReference>
<keyword evidence="7" id="KW-0805">Transcription regulation</keyword>
<proteinExistence type="inferred from homology"/>
<feature type="region of interest" description="Disordered" evidence="12">
    <location>
        <begin position="233"/>
        <end position="315"/>
    </location>
</feature>
<dbReference type="OMA" id="TRLTFNV"/>
<dbReference type="EMBL" id="KV453932">
    <property type="protein sequence ID" value="ODV72929.1"/>
    <property type="molecule type" value="Genomic_DNA"/>
</dbReference>
<dbReference type="Gene3D" id="2.30.29.120">
    <property type="match status" value="1"/>
</dbReference>
<dbReference type="InterPro" id="IPR013719">
    <property type="entry name" value="RTT106/SPT16-like_middle_dom"/>
</dbReference>
<dbReference type="SMART" id="SM01287">
    <property type="entry name" value="Rtt106"/>
    <property type="match status" value="1"/>
</dbReference>
<dbReference type="RefSeq" id="XP_020069968.1">
    <property type="nucleotide sequence ID" value="XM_020212748.1"/>
</dbReference>
<evidence type="ECO:0000256" key="3">
    <source>
        <dbReference type="ARBA" id="ARBA00006159"/>
    </source>
</evidence>
<dbReference type="Pfam" id="PF08512">
    <property type="entry name" value="Rttp106-like_middle"/>
    <property type="match status" value="1"/>
</dbReference>
<comment type="similarity">
    <text evidence="3">Belongs to the RTT106 family.</text>
</comment>
<evidence type="ECO:0000256" key="8">
    <source>
        <dbReference type="ARBA" id="ARBA00023125"/>
    </source>
</evidence>
<evidence type="ECO:0000256" key="2">
    <source>
        <dbReference type="ARBA" id="ARBA00004286"/>
    </source>
</evidence>
<dbReference type="GO" id="GO:0042393">
    <property type="term" value="F:histone binding"/>
    <property type="evidence" value="ECO:0007669"/>
    <property type="project" value="TreeGrafter"/>
</dbReference>
<dbReference type="AlphaFoldDB" id="A0A1E4S0A7"/>
<keyword evidence="6" id="KW-0158">Chromosome</keyword>
<evidence type="ECO:0000256" key="5">
    <source>
        <dbReference type="ARBA" id="ARBA00018462"/>
    </source>
</evidence>
<organism evidence="14 15">
    <name type="scientific">Cyberlindnera jadinii (strain ATCC 18201 / CBS 1600 / BCRC 20928 / JCM 3617 / NBRC 0987 / NRRL Y-1542)</name>
    <name type="common">Torula yeast</name>
    <name type="synonym">Candida utilis</name>
    <dbReference type="NCBI Taxonomy" id="983966"/>
    <lineage>
        <taxon>Eukaryota</taxon>
        <taxon>Fungi</taxon>
        <taxon>Dikarya</taxon>
        <taxon>Ascomycota</taxon>
        <taxon>Saccharomycotina</taxon>
        <taxon>Saccharomycetes</taxon>
        <taxon>Phaffomycetales</taxon>
        <taxon>Phaffomycetaceae</taxon>
        <taxon>Cyberlindnera</taxon>
    </lineage>
</organism>
<keyword evidence="15" id="KW-1185">Reference proteome</keyword>
<keyword evidence="8" id="KW-0238">DNA-binding</keyword>
<feature type="non-terminal residue" evidence="14">
    <location>
        <position position="1"/>
    </location>
</feature>
<dbReference type="OrthoDB" id="75754at2759"/>
<dbReference type="GO" id="GO:0031491">
    <property type="term" value="F:nucleosome binding"/>
    <property type="evidence" value="ECO:0007669"/>
    <property type="project" value="TreeGrafter"/>
</dbReference>
<dbReference type="GeneID" id="30987144"/>
<evidence type="ECO:0000256" key="4">
    <source>
        <dbReference type="ARBA" id="ARBA00017355"/>
    </source>
</evidence>
<dbReference type="PANTHER" id="PTHR45849:SF3">
    <property type="entry name" value="HISTONE CHAPERONE RTT106"/>
    <property type="match status" value="1"/>
</dbReference>
<sequence>GKLDPNTVVFELADLSFVSPLRKKLNLVVSINRSTQKPMISLFKQGSDHSEWTLNDTSSANIRFATLLPSREKHQNQYLVIFYREGSSSKDSDPMVCTFTTSSLVQQLQQSGKLKNGQELQELLSRQFLLAGFKLQHAFTHKSFHVQAHRGTKEGVLYFLANHILFGFKKPILLFESHEIGSIQYSNITRITFSVTLILTTGERVEFSMIDQEEFGAIDSYVKGRQVTDMSMSDELKAKPLKGASQGGELDRAEEEAVDVGHEEEDEEEEDDDYTGGNAEIDDTSDVSGDEEDEEDEDEEDDEEDREIELNSDDD</sequence>
<feature type="domain" description="Histone chaperone RTT106/FACT complex subunit SPT16-like middle" evidence="13">
    <location>
        <begin position="143"/>
        <end position="232"/>
    </location>
</feature>
<evidence type="ECO:0000256" key="9">
    <source>
        <dbReference type="ARBA" id="ARBA00023163"/>
    </source>
</evidence>
<evidence type="ECO:0000256" key="12">
    <source>
        <dbReference type="SAM" id="MobiDB-lite"/>
    </source>
</evidence>
<name>A0A1E4S0A7_CYBJN</name>
<feature type="compositionally biased region" description="Acidic residues" evidence="12">
    <location>
        <begin position="252"/>
        <end position="315"/>
    </location>
</feature>
<reference evidence="14 15" key="1">
    <citation type="journal article" date="2016" name="Proc. Natl. Acad. Sci. U.S.A.">
        <title>Comparative genomics of biotechnologically important yeasts.</title>
        <authorList>
            <person name="Riley R."/>
            <person name="Haridas S."/>
            <person name="Wolfe K.H."/>
            <person name="Lopes M.R."/>
            <person name="Hittinger C.T."/>
            <person name="Goeker M."/>
            <person name="Salamov A.A."/>
            <person name="Wisecaver J.H."/>
            <person name="Long T.M."/>
            <person name="Calvey C.H."/>
            <person name="Aerts A.L."/>
            <person name="Barry K.W."/>
            <person name="Choi C."/>
            <person name="Clum A."/>
            <person name="Coughlan A.Y."/>
            <person name="Deshpande S."/>
            <person name="Douglass A.P."/>
            <person name="Hanson S.J."/>
            <person name="Klenk H.-P."/>
            <person name="LaButti K.M."/>
            <person name="Lapidus A."/>
            <person name="Lindquist E.A."/>
            <person name="Lipzen A.M."/>
            <person name="Meier-Kolthoff J.P."/>
            <person name="Ohm R.A."/>
            <person name="Otillar R.P."/>
            <person name="Pangilinan J.L."/>
            <person name="Peng Y."/>
            <person name="Rokas A."/>
            <person name="Rosa C.A."/>
            <person name="Scheuner C."/>
            <person name="Sibirny A.A."/>
            <person name="Slot J.C."/>
            <person name="Stielow J.B."/>
            <person name="Sun H."/>
            <person name="Kurtzman C.P."/>
            <person name="Blackwell M."/>
            <person name="Grigoriev I.V."/>
            <person name="Jeffries T.W."/>
        </authorList>
    </citation>
    <scope>NUCLEOTIDE SEQUENCE [LARGE SCALE GENOMIC DNA]</scope>
    <source>
        <strain evidence="15">ATCC 18201 / CBS 1600 / BCRC 20928 / JCM 3617 / NBRC 0987 / NRRL Y-1542</strain>
    </source>
</reference>
<evidence type="ECO:0000256" key="11">
    <source>
        <dbReference type="ARBA" id="ARBA00023242"/>
    </source>
</evidence>
<dbReference type="Gene3D" id="2.30.29.30">
    <property type="entry name" value="Pleckstrin-homology domain (PH domain)/Phosphotyrosine-binding domain (PTB)"/>
    <property type="match status" value="1"/>
</dbReference>
<dbReference type="GO" id="GO:0005634">
    <property type="term" value="C:nucleus"/>
    <property type="evidence" value="ECO:0007669"/>
    <property type="project" value="UniProtKB-SubCell"/>
</dbReference>
<evidence type="ECO:0000313" key="14">
    <source>
        <dbReference type="EMBL" id="ODV72929.1"/>
    </source>
</evidence>
<keyword evidence="9" id="KW-0804">Transcription</keyword>
<dbReference type="GO" id="GO:0005694">
    <property type="term" value="C:chromosome"/>
    <property type="evidence" value="ECO:0007669"/>
    <property type="project" value="UniProtKB-SubCell"/>
</dbReference>
<evidence type="ECO:0000256" key="10">
    <source>
        <dbReference type="ARBA" id="ARBA00023186"/>
    </source>
</evidence>
<dbReference type="STRING" id="983966.A0A1E4S0A7"/>
<gene>
    <name evidence="14" type="ORF">CYBJADRAFT_128187</name>
</gene>
<dbReference type="InterPro" id="IPR040770">
    <property type="entry name" value="Rtt106_PH"/>
</dbReference>
<comment type="subcellular location">
    <subcellularLocation>
        <location evidence="2">Chromosome</location>
    </subcellularLocation>
    <subcellularLocation>
        <location evidence="1">Nucleus</location>
    </subcellularLocation>
</comment>
<keyword evidence="11" id="KW-0539">Nucleus</keyword>
<evidence type="ECO:0000256" key="7">
    <source>
        <dbReference type="ARBA" id="ARBA00023015"/>
    </source>
</evidence>
<dbReference type="Pfam" id="PF18469">
    <property type="entry name" value="PH_18"/>
    <property type="match status" value="1"/>
</dbReference>